<sequence>MPRFLIQTDKEVSTVERAALYLLSLAMASERSEDGMAPGVLFLLTLARYIRHPLAGFF</sequence>
<comment type="caution">
    <text evidence="1">The sequence shown here is derived from an EMBL/GenBank/DDBJ whole genome shotgun (WGS) entry which is preliminary data.</text>
</comment>
<dbReference type="Proteomes" id="UP000075653">
    <property type="component" value="Unassembled WGS sequence"/>
</dbReference>
<proteinExistence type="predicted"/>
<gene>
    <name evidence="1" type="ORF">FEMY_21490</name>
</gene>
<dbReference type="PATRIC" id="fig|1789004.3.peg.2236"/>
<dbReference type="STRING" id="1789004.FEMY_21490"/>
<protein>
    <submittedName>
        <fullName evidence="1">Uncharacterized protein</fullName>
    </submittedName>
</protein>
<dbReference type="AlphaFoldDB" id="A0A149VVS9"/>
<organism evidence="1 2">
    <name type="scientific">Ferrovum myxofaciens</name>
    <dbReference type="NCBI Taxonomy" id="416213"/>
    <lineage>
        <taxon>Bacteria</taxon>
        <taxon>Pseudomonadati</taxon>
        <taxon>Pseudomonadota</taxon>
        <taxon>Betaproteobacteria</taxon>
        <taxon>Ferrovales</taxon>
        <taxon>Ferrovaceae</taxon>
        <taxon>Ferrovum</taxon>
    </lineage>
</organism>
<evidence type="ECO:0000313" key="2">
    <source>
        <dbReference type="Proteomes" id="UP000075653"/>
    </source>
</evidence>
<dbReference type="EMBL" id="LRRD01000073">
    <property type="protein sequence ID" value="KXW57322.1"/>
    <property type="molecule type" value="Genomic_DNA"/>
</dbReference>
<name>A0A149VVS9_9PROT</name>
<dbReference type="RefSeq" id="WP_156472709.1">
    <property type="nucleotide sequence ID" value="NZ_CP149475.1"/>
</dbReference>
<keyword evidence="2" id="KW-1185">Reference proteome</keyword>
<reference evidence="1 2" key="1">
    <citation type="submission" date="2016-01" db="EMBL/GenBank/DDBJ databases">
        <title>Genome sequence of the acidophilic iron oxidising Ferrovum strain Z-31.</title>
        <authorList>
            <person name="Poehlein A."/>
            <person name="Ullrich S.R."/>
            <person name="Schloemann M."/>
            <person name="Muehling M."/>
            <person name="Daniel R."/>
        </authorList>
    </citation>
    <scope>NUCLEOTIDE SEQUENCE [LARGE SCALE GENOMIC DNA]</scope>
    <source>
        <strain evidence="1 2">Z-31</strain>
    </source>
</reference>
<evidence type="ECO:0000313" key="1">
    <source>
        <dbReference type="EMBL" id="KXW57322.1"/>
    </source>
</evidence>
<accession>A0A149VVS9</accession>